<reference evidence="2 3" key="1">
    <citation type="journal article" date="2016" name="Nat. Commun.">
        <title>Thousands of microbial genomes shed light on interconnected biogeochemical processes in an aquifer system.</title>
        <authorList>
            <person name="Anantharaman K."/>
            <person name="Brown C.T."/>
            <person name="Hug L.A."/>
            <person name="Sharon I."/>
            <person name="Castelle C.J."/>
            <person name="Probst A.J."/>
            <person name="Thomas B.C."/>
            <person name="Singh A."/>
            <person name="Wilkins M.J."/>
            <person name="Karaoz U."/>
            <person name="Brodie E.L."/>
            <person name="Williams K.H."/>
            <person name="Hubbard S.S."/>
            <person name="Banfield J.F."/>
        </authorList>
    </citation>
    <scope>NUCLEOTIDE SEQUENCE [LARGE SCALE GENOMIC DNA]</scope>
</reference>
<gene>
    <name evidence="2" type="ORF">A3G33_00170</name>
</gene>
<sequence>MKKKLTGACLGIFVLAMGISMANVYAYDFRHSKQKCGGEIDGMFYKKAHMILENYSELGIPEETVEKTKNLQLETNKAVIRQNAEIEIVSLDLAAKLHEYPVDVETVNKLVDQQYELKKAKAKSVVGAITQLKSILTKEQYEKLRKLWKGGLSKEDKEKNPMRNRGR</sequence>
<proteinExistence type="predicted"/>
<dbReference type="AlphaFoldDB" id="A0A1G1KTC8"/>
<dbReference type="EMBL" id="MHFR01000052">
    <property type="protein sequence ID" value="OGW96213.1"/>
    <property type="molecule type" value="Genomic_DNA"/>
</dbReference>
<feature type="signal peptide" evidence="1">
    <location>
        <begin position="1"/>
        <end position="26"/>
    </location>
</feature>
<evidence type="ECO:0008006" key="4">
    <source>
        <dbReference type="Google" id="ProtNLM"/>
    </source>
</evidence>
<feature type="chain" id="PRO_5009576541" description="Periplasmic heavy metal sensor" evidence="1">
    <location>
        <begin position="27"/>
        <end position="167"/>
    </location>
</feature>
<dbReference type="Proteomes" id="UP000178187">
    <property type="component" value="Unassembled WGS sequence"/>
</dbReference>
<dbReference type="Gene3D" id="1.20.120.1490">
    <property type="match status" value="1"/>
</dbReference>
<keyword evidence="1" id="KW-0732">Signal</keyword>
<comment type="caution">
    <text evidence="2">The sequence shown here is derived from an EMBL/GenBank/DDBJ whole genome shotgun (WGS) entry which is preliminary data.</text>
</comment>
<protein>
    <recommendedName>
        <fullName evidence="4">Periplasmic heavy metal sensor</fullName>
    </recommendedName>
</protein>
<evidence type="ECO:0000256" key="1">
    <source>
        <dbReference type="SAM" id="SignalP"/>
    </source>
</evidence>
<organism evidence="2 3">
    <name type="scientific">Candidatus Danuiimicrobium aquiferis</name>
    <dbReference type="NCBI Taxonomy" id="1801832"/>
    <lineage>
        <taxon>Bacteria</taxon>
        <taxon>Pseudomonadati</taxon>
        <taxon>Candidatus Omnitrophota</taxon>
        <taxon>Candidatus Danuiimicrobium</taxon>
    </lineage>
</organism>
<evidence type="ECO:0000313" key="3">
    <source>
        <dbReference type="Proteomes" id="UP000178187"/>
    </source>
</evidence>
<accession>A0A1G1KTC8</accession>
<name>A0A1G1KTC8_9BACT</name>
<evidence type="ECO:0000313" key="2">
    <source>
        <dbReference type="EMBL" id="OGW96213.1"/>
    </source>
</evidence>